<evidence type="ECO:0000256" key="9">
    <source>
        <dbReference type="HAMAP-Rule" id="MF_01013"/>
    </source>
</evidence>
<dbReference type="NCBIfam" id="TIGR00735">
    <property type="entry name" value="hisF"/>
    <property type="match status" value="1"/>
</dbReference>
<dbReference type="SUPFAM" id="SSF51366">
    <property type="entry name" value="Ribulose-phoshate binding barrel"/>
    <property type="match status" value="1"/>
</dbReference>
<dbReference type="PANTHER" id="PTHR21235">
    <property type="entry name" value="IMIDAZOLE GLYCEROL PHOSPHATE SYNTHASE SUBUNIT HISF/H IGP SYNTHASE SUBUNIT HISF/H"/>
    <property type="match status" value="1"/>
</dbReference>
<keyword evidence="6 9" id="KW-0456">Lyase</keyword>
<comment type="pathway">
    <text evidence="1 9">Amino-acid biosynthesis; L-histidine biosynthesis; L-histidine from 5-phospho-alpha-D-ribose 1-diphosphate: step 5/9.</text>
</comment>
<keyword evidence="12" id="KW-1185">Reference proteome</keyword>
<comment type="subcellular location">
    <subcellularLocation>
        <location evidence="9">Cytoplasm</location>
    </subcellularLocation>
</comment>
<sequence length="267" mass="27442">MTAAAEPGVAATALGGVSVRVIPCLDVSGGRVVKGVNFLDLQDAGDPVELAARYYEQGADELTFLDVGATVENRATMWDTVTRTAEQVFIPLTVGGGVRSVDDVARLQQCGADKIGVNSAAIARPGLVSEIADRFGAQAVVLSLDVKRAERMPSGFVVTTHGGRTETDVDAIAWAREAVERGAGELLVNSIDADGTKNGFDLELVAAVRAVSSVPVIASGGAGHVAHFAPAVDAGADAVLAASVFHRGEMTVGDVKDALRATGHVVR</sequence>
<evidence type="ECO:0000313" key="12">
    <source>
        <dbReference type="Proteomes" id="UP001501742"/>
    </source>
</evidence>
<evidence type="ECO:0000256" key="2">
    <source>
        <dbReference type="ARBA" id="ARBA00009667"/>
    </source>
</evidence>
<dbReference type="InterPro" id="IPR013785">
    <property type="entry name" value="Aldolase_TIM"/>
</dbReference>
<keyword evidence="4 9" id="KW-0028">Amino-acid biosynthesis</keyword>
<evidence type="ECO:0000256" key="8">
    <source>
        <dbReference type="ARBA" id="ARBA00047838"/>
    </source>
</evidence>
<evidence type="ECO:0000256" key="4">
    <source>
        <dbReference type="ARBA" id="ARBA00022605"/>
    </source>
</evidence>
<dbReference type="RefSeq" id="WP_372377820.1">
    <property type="nucleotide sequence ID" value="NZ_BAAAJX010000003.1"/>
</dbReference>
<protein>
    <recommendedName>
        <fullName evidence="9">Imidazole glycerol phosphate synthase subunit HisF</fullName>
        <ecNumber evidence="9">4.3.2.10</ecNumber>
    </recommendedName>
    <alternativeName>
        <fullName evidence="9">IGP synthase cyclase subunit</fullName>
    </alternativeName>
    <alternativeName>
        <fullName evidence="9">IGP synthase subunit HisF</fullName>
    </alternativeName>
    <alternativeName>
        <fullName evidence="9">ImGP synthase subunit HisF</fullName>
        <shortName evidence="9">IGPS subunit HisF</shortName>
    </alternativeName>
</protein>
<dbReference type="EMBL" id="BAAAJX010000003">
    <property type="protein sequence ID" value="GAA1492522.1"/>
    <property type="molecule type" value="Genomic_DNA"/>
</dbReference>
<dbReference type="InterPro" id="IPR011060">
    <property type="entry name" value="RibuloseP-bd_barrel"/>
</dbReference>
<evidence type="ECO:0000256" key="3">
    <source>
        <dbReference type="ARBA" id="ARBA00011152"/>
    </source>
</evidence>
<feature type="active site" evidence="9">
    <location>
        <position position="145"/>
    </location>
</feature>
<gene>
    <name evidence="9 11" type="primary">hisF</name>
    <name evidence="11" type="ORF">GCM10009627_08680</name>
</gene>
<feature type="active site" evidence="9">
    <location>
        <position position="26"/>
    </location>
</feature>
<comment type="caution">
    <text evidence="11">The sequence shown here is derived from an EMBL/GenBank/DDBJ whole genome shotgun (WGS) entry which is preliminary data.</text>
</comment>
<evidence type="ECO:0000256" key="7">
    <source>
        <dbReference type="ARBA" id="ARBA00025475"/>
    </source>
</evidence>
<dbReference type="HAMAP" id="MF_01013">
    <property type="entry name" value="HisF"/>
    <property type="match status" value="1"/>
</dbReference>
<dbReference type="Gene3D" id="3.20.20.70">
    <property type="entry name" value="Aldolase class I"/>
    <property type="match status" value="1"/>
</dbReference>
<evidence type="ECO:0000313" key="11">
    <source>
        <dbReference type="EMBL" id="GAA1492522.1"/>
    </source>
</evidence>
<comment type="catalytic activity">
    <reaction evidence="8 9">
        <text>5-[(5-phospho-1-deoxy-D-ribulos-1-ylimino)methylamino]-1-(5-phospho-beta-D-ribosyl)imidazole-4-carboxamide + L-glutamine = D-erythro-1-(imidazol-4-yl)glycerol 3-phosphate + 5-amino-1-(5-phospho-beta-D-ribosyl)imidazole-4-carboxamide + L-glutamate + H(+)</text>
        <dbReference type="Rhea" id="RHEA:24793"/>
        <dbReference type="ChEBI" id="CHEBI:15378"/>
        <dbReference type="ChEBI" id="CHEBI:29985"/>
        <dbReference type="ChEBI" id="CHEBI:58278"/>
        <dbReference type="ChEBI" id="CHEBI:58359"/>
        <dbReference type="ChEBI" id="CHEBI:58475"/>
        <dbReference type="ChEBI" id="CHEBI:58525"/>
        <dbReference type="EC" id="4.3.2.10"/>
    </reaction>
</comment>
<name>A0ABN1ZD12_9MICO</name>
<reference evidence="11 12" key="1">
    <citation type="journal article" date="2019" name="Int. J. Syst. Evol. Microbiol.">
        <title>The Global Catalogue of Microorganisms (GCM) 10K type strain sequencing project: providing services to taxonomists for standard genome sequencing and annotation.</title>
        <authorList>
            <consortium name="The Broad Institute Genomics Platform"/>
            <consortium name="The Broad Institute Genome Sequencing Center for Infectious Disease"/>
            <person name="Wu L."/>
            <person name="Ma J."/>
        </authorList>
    </citation>
    <scope>NUCLEOTIDE SEQUENCE [LARGE SCALE GENOMIC DNA]</scope>
    <source>
        <strain evidence="11 12">JCM 12140</strain>
    </source>
</reference>
<dbReference type="PANTHER" id="PTHR21235:SF2">
    <property type="entry name" value="IMIDAZOLE GLYCEROL PHOSPHATE SYNTHASE HISHF"/>
    <property type="match status" value="1"/>
</dbReference>
<dbReference type="InterPro" id="IPR004651">
    <property type="entry name" value="HisF"/>
</dbReference>
<dbReference type="EC" id="4.3.2.10" evidence="9"/>
<keyword evidence="9" id="KW-0963">Cytoplasm</keyword>
<comment type="subunit">
    <text evidence="3 9">Heterodimer of HisH and HisF.</text>
</comment>
<comment type="similarity">
    <text evidence="2 9 10">Belongs to the HisA/HisF family.</text>
</comment>
<dbReference type="Pfam" id="PF00977">
    <property type="entry name" value="His_biosynth"/>
    <property type="match status" value="1"/>
</dbReference>
<keyword evidence="5 9" id="KW-0368">Histidine biosynthesis</keyword>
<proteinExistence type="inferred from homology"/>
<dbReference type="InterPro" id="IPR050064">
    <property type="entry name" value="IGPS_HisA/HisF"/>
</dbReference>
<evidence type="ECO:0000256" key="5">
    <source>
        <dbReference type="ARBA" id="ARBA00023102"/>
    </source>
</evidence>
<evidence type="ECO:0000256" key="1">
    <source>
        <dbReference type="ARBA" id="ARBA00005091"/>
    </source>
</evidence>
<dbReference type="CDD" id="cd04731">
    <property type="entry name" value="HisF"/>
    <property type="match status" value="1"/>
</dbReference>
<dbReference type="Proteomes" id="UP001501742">
    <property type="component" value="Unassembled WGS sequence"/>
</dbReference>
<accession>A0ABN1ZD12</accession>
<evidence type="ECO:0000256" key="6">
    <source>
        <dbReference type="ARBA" id="ARBA00023239"/>
    </source>
</evidence>
<comment type="function">
    <text evidence="7 9">IGPS catalyzes the conversion of PRFAR and glutamine to IGP, AICAR and glutamate. The HisF subunit catalyzes the cyclization activity that produces IGP and AICAR from PRFAR using the ammonia provided by the HisH subunit.</text>
</comment>
<evidence type="ECO:0000256" key="10">
    <source>
        <dbReference type="RuleBase" id="RU003657"/>
    </source>
</evidence>
<dbReference type="InterPro" id="IPR006062">
    <property type="entry name" value="His_biosynth"/>
</dbReference>
<organism evidence="11 12">
    <name type="scientific">Curtobacterium herbarum</name>
    <dbReference type="NCBI Taxonomy" id="150122"/>
    <lineage>
        <taxon>Bacteria</taxon>
        <taxon>Bacillati</taxon>
        <taxon>Actinomycetota</taxon>
        <taxon>Actinomycetes</taxon>
        <taxon>Micrococcales</taxon>
        <taxon>Microbacteriaceae</taxon>
        <taxon>Curtobacterium</taxon>
    </lineage>
</organism>